<reference evidence="8" key="1">
    <citation type="submission" date="2021-12" db="EMBL/GenBank/DDBJ databases">
        <authorList>
            <person name="Martin H S."/>
        </authorList>
    </citation>
    <scope>NUCLEOTIDE SEQUENCE</scope>
</reference>
<feature type="domain" description="Myb/SANT-like DNA-binding" evidence="7">
    <location>
        <begin position="32"/>
        <end position="75"/>
    </location>
</feature>
<evidence type="ECO:0000256" key="5">
    <source>
        <dbReference type="ARBA" id="ARBA00025466"/>
    </source>
</evidence>
<evidence type="ECO:0000313" key="8">
    <source>
        <dbReference type="EMBL" id="CAH0725457.1"/>
    </source>
</evidence>
<name>A0A8J9W405_9NEOP</name>
<dbReference type="AlphaFoldDB" id="A0A8J9W405"/>
<dbReference type="GO" id="GO:0005634">
    <property type="term" value="C:nucleus"/>
    <property type="evidence" value="ECO:0007669"/>
    <property type="project" value="TreeGrafter"/>
</dbReference>
<evidence type="ECO:0000256" key="4">
    <source>
        <dbReference type="ARBA" id="ARBA00023163"/>
    </source>
</evidence>
<organism evidence="8 9">
    <name type="scientific">Brenthis ino</name>
    <name type="common">lesser marbled fritillary</name>
    <dbReference type="NCBI Taxonomy" id="405034"/>
    <lineage>
        <taxon>Eukaryota</taxon>
        <taxon>Metazoa</taxon>
        <taxon>Ecdysozoa</taxon>
        <taxon>Arthropoda</taxon>
        <taxon>Hexapoda</taxon>
        <taxon>Insecta</taxon>
        <taxon>Pterygota</taxon>
        <taxon>Neoptera</taxon>
        <taxon>Endopterygota</taxon>
        <taxon>Lepidoptera</taxon>
        <taxon>Glossata</taxon>
        <taxon>Ditrysia</taxon>
        <taxon>Papilionoidea</taxon>
        <taxon>Nymphalidae</taxon>
        <taxon>Heliconiinae</taxon>
        <taxon>Argynnini</taxon>
        <taxon>Brenthis</taxon>
    </lineage>
</organism>
<dbReference type="OrthoDB" id="8053018at2759"/>
<evidence type="ECO:0000256" key="6">
    <source>
        <dbReference type="SAM" id="MobiDB-lite"/>
    </source>
</evidence>
<keyword evidence="3" id="KW-0805">Transcription regulation</keyword>
<feature type="compositionally biased region" description="Low complexity" evidence="6">
    <location>
        <begin position="129"/>
        <end position="141"/>
    </location>
</feature>
<comment type="subunit">
    <text evidence="1">Self-associates forming complexes of several hundred monomers.</text>
</comment>
<evidence type="ECO:0000256" key="2">
    <source>
        <dbReference type="ARBA" id="ARBA00016807"/>
    </source>
</evidence>
<feature type="compositionally biased region" description="Basic residues" evidence="6">
    <location>
        <begin position="166"/>
        <end position="187"/>
    </location>
</feature>
<comment type="function">
    <text evidence="5">Involved in transvection phenomena (= synapsis-dependent gene expression), where the synaptic pairing of chromosomes carrying genes with which zeste interacts influences the expression of these genes. Zeste binds to DNA and stimulates transcription from a nearby promoter.</text>
</comment>
<evidence type="ECO:0000256" key="3">
    <source>
        <dbReference type="ARBA" id="ARBA00023015"/>
    </source>
</evidence>
<keyword evidence="4" id="KW-0804">Transcription</keyword>
<dbReference type="PANTHER" id="PTHR23098">
    <property type="entry name" value="AGAP001331-PA-RELATED"/>
    <property type="match status" value="1"/>
</dbReference>
<dbReference type="Proteomes" id="UP000838878">
    <property type="component" value="Chromosome 5"/>
</dbReference>
<dbReference type="PANTHER" id="PTHR23098:SF16">
    <property type="entry name" value="REGULATORY PROTEIN ZESTE"/>
    <property type="match status" value="1"/>
</dbReference>
<keyword evidence="9" id="KW-1185">Reference proteome</keyword>
<evidence type="ECO:0000313" key="9">
    <source>
        <dbReference type="Proteomes" id="UP000838878"/>
    </source>
</evidence>
<evidence type="ECO:0000259" key="7">
    <source>
        <dbReference type="Pfam" id="PF13873"/>
    </source>
</evidence>
<protein>
    <recommendedName>
        <fullName evidence="2">Regulatory protein zeste</fullName>
    </recommendedName>
</protein>
<feature type="region of interest" description="Disordered" evidence="6">
    <location>
        <begin position="116"/>
        <end position="192"/>
    </location>
</feature>
<gene>
    <name evidence="8" type="ORF">BINO364_LOCUS11037</name>
</gene>
<dbReference type="Pfam" id="PF13873">
    <property type="entry name" value="Myb_DNA-bind_5"/>
    <property type="match status" value="1"/>
</dbReference>
<proteinExistence type="predicted"/>
<evidence type="ECO:0000256" key="1">
    <source>
        <dbReference type="ARBA" id="ARBA00011764"/>
    </source>
</evidence>
<dbReference type="InterPro" id="IPR028002">
    <property type="entry name" value="Myb_DNA-bind_5"/>
</dbReference>
<sequence>MRTSPSQFQSLVEFMERNGDLSKPTEGSQGRITNIQMWVRLTKLLNSESSGDTKTAEKWRKVWSDLKNNTKKKAARIEQSDCKPSGGRAHKLKLSDLEQRVLNIIGQSITTEVVEFPEITLDQEDEKSSASNSESSESPSDSQRETMFEPNIDAWDQPGNSEQHRPQKSKASIRRRWRPMHQGRRIRSQAEAPRPVFVSADSEWRTFQREIEKERLRLRKRELHQQGRWLDLFEQFLDLGNRVVDVLEKK</sequence>
<feature type="non-terminal residue" evidence="8">
    <location>
        <position position="250"/>
    </location>
</feature>
<dbReference type="EMBL" id="OV170225">
    <property type="protein sequence ID" value="CAH0725457.1"/>
    <property type="molecule type" value="Genomic_DNA"/>
</dbReference>
<accession>A0A8J9W405</accession>